<accession>A0A6J6I6E8</accession>
<evidence type="ECO:0000313" key="1">
    <source>
        <dbReference type="EMBL" id="CAB4616318.1"/>
    </source>
</evidence>
<proteinExistence type="predicted"/>
<reference evidence="1" key="1">
    <citation type="submission" date="2020-05" db="EMBL/GenBank/DDBJ databases">
        <authorList>
            <person name="Chiriac C."/>
            <person name="Salcher M."/>
            <person name="Ghai R."/>
            <person name="Kavagutti S V."/>
        </authorList>
    </citation>
    <scope>NUCLEOTIDE SEQUENCE</scope>
</reference>
<protein>
    <submittedName>
        <fullName evidence="1">Unannotated protein</fullName>
    </submittedName>
</protein>
<organism evidence="1">
    <name type="scientific">freshwater metagenome</name>
    <dbReference type="NCBI Taxonomy" id="449393"/>
    <lineage>
        <taxon>unclassified sequences</taxon>
        <taxon>metagenomes</taxon>
        <taxon>ecological metagenomes</taxon>
    </lineage>
</organism>
<dbReference type="EMBL" id="CAEZVF010000018">
    <property type="protein sequence ID" value="CAB4616318.1"/>
    <property type="molecule type" value="Genomic_DNA"/>
</dbReference>
<gene>
    <name evidence="1" type="ORF">UFOPK1939_00222</name>
</gene>
<sequence>MEHRLVLEAHALKGVLALQDSTPGHRLAGTNQIQGLVVNHDFAVTDKLLVRTEYLNGSTPSAALLGWRNEVHLPKGFFLILELLNALLCLRIRLVVKGAQVQSVEDNGWRPAVVTDRRIHLHIGSGNDVVPCDEVGLPPLRVVVRVNERAVRLSSTEEVRAGVNPVLVRVHDTEREHSTELKTTTQVPATIELGVHPVVGLTVGKLAGACHVFIAHVGAFAIKD</sequence>
<name>A0A6J6I6E8_9ZZZZ</name>
<dbReference type="AlphaFoldDB" id="A0A6J6I6E8"/>